<dbReference type="GO" id="GO:0030490">
    <property type="term" value="P:maturation of SSU-rRNA"/>
    <property type="evidence" value="ECO:0007669"/>
    <property type="project" value="TreeGrafter"/>
</dbReference>
<dbReference type="InParanoid" id="A0A6J1WGJ3"/>
<name>A0A6J1WGJ3_GALME</name>
<dbReference type="GO" id="GO:0030686">
    <property type="term" value="C:90S preribosome"/>
    <property type="evidence" value="ECO:0007669"/>
    <property type="project" value="TreeGrafter"/>
</dbReference>
<proteinExistence type="predicted"/>
<feature type="compositionally biased region" description="Low complexity" evidence="1">
    <location>
        <begin position="201"/>
        <end position="218"/>
    </location>
</feature>
<dbReference type="RefSeq" id="XP_026753120.2">
    <property type="nucleotide sequence ID" value="XM_026897319.3"/>
</dbReference>
<feature type="region of interest" description="Disordered" evidence="1">
    <location>
        <begin position="382"/>
        <end position="475"/>
    </location>
</feature>
<dbReference type="GO" id="GO:0005634">
    <property type="term" value="C:nucleus"/>
    <property type="evidence" value="ECO:0007669"/>
    <property type="project" value="TreeGrafter"/>
</dbReference>
<evidence type="ECO:0000313" key="3">
    <source>
        <dbReference type="RefSeq" id="XP_026753120.2"/>
    </source>
</evidence>
<feature type="compositionally biased region" description="Basic residues" evidence="1">
    <location>
        <begin position="229"/>
        <end position="240"/>
    </location>
</feature>
<feature type="region of interest" description="Disordered" evidence="1">
    <location>
        <begin position="137"/>
        <end position="258"/>
    </location>
</feature>
<feature type="compositionally biased region" description="Basic residues" evidence="1">
    <location>
        <begin position="137"/>
        <end position="150"/>
    </location>
</feature>
<organism evidence="2 3">
    <name type="scientific">Galleria mellonella</name>
    <name type="common">Greater wax moth</name>
    <dbReference type="NCBI Taxonomy" id="7137"/>
    <lineage>
        <taxon>Eukaryota</taxon>
        <taxon>Metazoa</taxon>
        <taxon>Ecdysozoa</taxon>
        <taxon>Arthropoda</taxon>
        <taxon>Hexapoda</taxon>
        <taxon>Insecta</taxon>
        <taxon>Pterygota</taxon>
        <taxon>Neoptera</taxon>
        <taxon>Endopterygota</taxon>
        <taxon>Lepidoptera</taxon>
        <taxon>Glossata</taxon>
        <taxon>Ditrysia</taxon>
        <taxon>Pyraloidea</taxon>
        <taxon>Pyralidae</taxon>
        <taxon>Galleriinae</taxon>
        <taxon>Galleria</taxon>
    </lineage>
</organism>
<dbReference type="InterPro" id="IPR037393">
    <property type="entry name" value="Bud22/SRFB1"/>
</dbReference>
<dbReference type="PANTHER" id="PTHR23325">
    <property type="entry name" value="SERUM RESPONSE FACTOR-BINDING"/>
    <property type="match status" value="1"/>
</dbReference>
<evidence type="ECO:0000313" key="2">
    <source>
        <dbReference type="Proteomes" id="UP001652740"/>
    </source>
</evidence>
<evidence type="ECO:0000256" key="1">
    <source>
        <dbReference type="SAM" id="MobiDB-lite"/>
    </source>
</evidence>
<dbReference type="PANTHER" id="PTHR23325:SF1">
    <property type="entry name" value="SERUM RESPONSE FACTOR-BINDING PROTEIN 1"/>
    <property type="match status" value="1"/>
</dbReference>
<accession>A0A6J1WGJ3</accession>
<feature type="compositionally biased region" description="Polar residues" evidence="1">
    <location>
        <begin position="393"/>
        <end position="402"/>
    </location>
</feature>
<dbReference type="KEGG" id="gmw:113513326"/>
<gene>
    <name evidence="3" type="primary">LOC113513326</name>
</gene>
<dbReference type="AlphaFoldDB" id="A0A6J1WGJ3"/>
<feature type="region of interest" description="Disordered" evidence="1">
    <location>
        <begin position="272"/>
        <end position="316"/>
    </location>
</feature>
<feature type="compositionally biased region" description="Basic and acidic residues" evidence="1">
    <location>
        <begin position="301"/>
        <end position="316"/>
    </location>
</feature>
<dbReference type="GeneID" id="113513326"/>
<feature type="compositionally biased region" description="Basic and acidic residues" evidence="1">
    <location>
        <begin position="436"/>
        <end position="471"/>
    </location>
</feature>
<sequence length="489" mass="56207">MEVGAVKQAFNNEVILLKKKLNQARIQIIHKLTRKAKTFTEKKAPEKQKEKLKRKAESAVKEVLILKKIKPKDLAKFIITHTGNLNDYLNKPNVDQDKACARLLLHKSLQDKYKFIRGRFAGIPIADLFMSRQERKKLKKEAKDKNKKKKGIENEKIVNSEGNWEVEDVEMDNDSKELDENATSDEMGLSDEDESNEEVASDNQSSLSNEENLTLNNDLENEVFDAQKNVKKQIKTRGGKTGKESNEDSDKDNDELPASIGKFVRFIPDKVKSDNDIDDLSCNNSKSNIEKANKTALKNSKNTEKKGKDSNKNKNFNEKILLRKFKRDEDEIPTAGKKVVDPFFITATGENYMSVAEPRQPDEIKEIHKQGNRKLRRAAMFGHVPKIKPGQNHFRNNNSYSNGDKFDSKLNYRNKFNNQSDNYENKVSKNAYNKSDSNDSKKTRFDKFSDRKSEQNEDKQEKLHPSWEAKKRQSGILPFQGKKIVFDDG</sequence>
<reference evidence="3" key="1">
    <citation type="submission" date="2025-08" db="UniProtKB">
        <authorList>
            <consortium name="RefSeq"/>
        </authorList>
    </citation>
    <scope>IDENTIFICATION</scope>
    <source>
        <tissue evidence="3">Whole larvae</tissue>
    </source>
</reference>
<protein>
    <submittedName>
        <fullName evidence="3">MATH and LRR domain-containing protein PFE0570w-like</fullName>
    </submittedName>
</protein>
<dbReference type="Proteomes" id="UP001652740">
    <property type="component" value="Unplaced"/>
</dbReference>
<keyword evidence="2" id="KW-1185">Reference proteome</keyword>
<feature type="compositionally biased region" description="Acidic residues" evidence="1">
    <location>
        <begin position="180"/>
        <end position="200"/>
    </location>
</feature>